<evidence type="ECO:0000259" key="1">
    <source>
        <dbReference type="Pfam" id="PF25164"/>
    </source>
</evidence>
<comment type="caution">
    <text evidence="2">The sequence shown here is derived from an EMBL/GenBank/DDBJ whole genome shotgun (WGS) entry which is preliminary data.</text>
</comment>
<evidence type="ECO:0000313" key="2">
    <source>
        <dbReference type="EMBL" id="MDW2796584.1"/>
    </source>
</evidence>
<evidence type="ECO:0000313" key="3">
    <source>
        <dbReference type="Proteomes" id="UP001276854"/>
    </source>
</evidence>
<feature type="non-terminal residue" evidence="2">
    <location>
        <position position="65"/>
    </location>
</feature>
<dbReference type="RefSeq" id="WP_318062848.1">
    <property type="nucleotide sequence ID" value="NZ_JAWONS010000091.1"/>
</dbReference>
<sequence length="65" mass="7512">MVKIPYAKNQNGEKVFVEDANKKDTYTCLECGQPLILRAGEYVVKHFAHFRAKKLCPLLTRKEQT</sequence>
<dbReference type="Pfam" id="PF25164">
    <property type="entry name" value="CoiA_N"/>
    <property type="match status" value="1"/>
</dbReference>
<reference evidence="2 3" key="1">
    <citation type="submission" date="2023-10" db="EMBL/GenBank/DDBJ databases">
        <title>A novel Glycoside Hydrolase 43-Like Enzyme from Clostrdium boliviensis is an Endo-xylanase, and a Candidate for Xylooligosaccharides Production from Different Xylan Substrates.</title>
        <authorList>
            <person name="Alvarez M.T."/>
            <person name="Rocabado-Villegas L.R."/>
            <person name="Salas-Veizaga D.M."/>
            <person name="Linares-Pasten J.A."/>
            <person name="Gudmundsdottir E.E."/>
            <person name="Hreggvidsson G.O."/>
            <person name="Adlercreutz P."/>
            <person name="Nordberg Karlsson E."/>
        </authorList>
    </citation>
    <scope>NUCLEOTIDE SEQUENCE [LARGE SCALE GENOMIC DNA]</scope>
    <source>
        <strain evidence="2 3">E-1</strain>
    </source>
</reference>
<dbReference type="EMBL" id="JAWONS010000091">
    <property type="protein sequence ID" value="MDW2796584.1"/>
    <property type="molecule type" value="Genomic_DNA"/>
</dbReference>
<keyword evidence="3" id="KW-1185">Reference proteome</keyword>
<feature type="domain" description="Competence protein CoiA-like N-terminal" evidence="1">
    <location>
        <begin position="17"/>
        <end position="53"/>
    </location>
</feature>
<dbReference type="Proteomes" id="UP001276854">
    <property type="component" value="Unassembled WGS sequence"/>
</dbReference>
<gene>
    <name evidence="2" type="ORF">RZO55_03205</name>
</gene>
<dbReference type="InterPro" id="IPR057253">
    <property type="entry name" value="CoiA-like_N"/>
</dbReference>
<accession>A0ABU4GG27</accession>
<organism evidence="2 3">
    <name type="scientific">Clostridium boliviensis</name>
    <dbReference type="NCBI Taxonomy" id="318465"/>
    <lineage>
        <taxon>Bacteria</taxon>
        <taxon>Bacillati</taxon>
        <taxon>Bacillota</taxon>
        <taxon>Clostridia</taxon>
        <taxon>Eubacteriales</taxon>
        <taxon>Clostridiaceae</taxon>
        <taxon>Clostridium</taxon>
    </lineage>
</organism>
<name>A0ABU4GG27_9CLOT</name>
<protein>
    <submittedName>
        <fullName evidence="2">Competence protein CoiA family protein</fullName>
    </submittedName>
</protein>
<proteinExistence type="predicted"/>